<keyword evidence="3" id="KW-0479">Metal-binding</keyword>
<keyword evidence="4" id="KW-1015">Disulfide bond</keyword>
<evidence type="ECO:0000313" key="7">
    <source>
        <dbReference type="EMBL" id="GHA08476.1"/>
    </source>
</evidence>
<evidence type="ECO:0000313" key="8">
    <source>
        <dbReference type="Proteomes" id="UP000634139"/>
    </source>
</evidence>
<reference evidence="7" key="2">
    <citation type="submission" date="2020-09" db="EMBL/GenBank/DDBJ databases">
        <authorList>
            <person name="Sun Q."/>
            <person name="Kim S."/>
        </authorList>
    </citation>
    <scope>NUCLEOTIDE SEQUENCE</scope>
    <source>
        <strain evidence="7">KCTC 32422</strain>
    </source>
</reference>
<dbReference type="Gene3D" id="3.40.30.10">
    <property type="entry name" value="Glutaredoxin"/>
    <property type="match status" value="1"/>
</dbReference>
<evidence type="ECO:0000256" key="1">
    <source>
        <dbReference type="ARBA" id="ARBA00010996"/>
    </source>
</evidence>
<evidence type="ECO:0000256" key="3">
    <source>
        <dbReference type="PIRSR" id="PIRSR603782-1"/>
    </source>
</evidence>
<accession>A0A918VM48</accession>
<dbReference type="InterPro" id="IPR003782">
    <property type="entry name" value="SCO1/SenC"/>
</dbReference>
<keyword evidence="5" id="KW-0732">Signal</keyword>
<dbReference type="PANTHER" id="PTHR12151">
    <property type="entry name" value="ELECTRON TRANSPORT PROTIN SCO1/SENC FAMILY MEMBER"/>
    <property type="match status" value="1"/>
</dbReference>
<comment type="similarity">
    <text evidence="1">Belongs to the SCO1/2 family.</text>
</comment>
<dbReference type="SUPFAM" id="SSF52833">
    <property type="entry name" value="Thioredoxin-like"/>
    <property type="match status" value="1"/>
</dbReference>
<feature type="binding site" evidence="3">
    <location>
        <position position="85"/>
    </location>
    <ligand>
        <name>Cu cation</name>
        <dbReference type="ChEBI" id="CHEBI:23378"/>
    </ligand>
</feature>
<feature type="signal peptide" evidence="5">
    <location>
        <begin position="1"/>
        <end position="32"/>
    </location>
</feature>
<reference evidence="7" key="1">
    <citation type="journal article" date="2014" name="Int. J. Syst. Evol. Microbiol.">
        <title>Complete genome sequence of Corynebacterium casei LMG S-19264T (=DSM 44701T), isolated from a smear-ripened cheese.</title>
        <authorList>
            <consortium name="US DOE Joint Genome Institute (JGI-PGF)"/>
            <person name="Walter F."/>
            <person name="Albersmeier A."/>
            <person name="Kalinowski J."/>
            <person name="Ruckert C."/>
        </authorList>
    </citation>
    <scope>NUCLEOTIDE SEQUENCE</scope>
    <source>
        <strain evidence="7">KCTC 32422</strain>
    </source>
</reference>
<dbReference type="CDD" id="cd02968">
    <property type="entry name" value="SCO"/>
    <property type="match status" value="1"/>
</dbReference>
<name>A0A918VM48_9SPHN</name>
<sequence>MNHRAMIKPKLLFAIALSAVLPAALTACGPAAAPPAEITGTAIDGAAIGGPFELVDKDGKPVKWDDFAGKYRIVYFGYTFCPDACPMDMGILMQGFAKFEKSHPELAAKVQPIFITIDPARDTPARVGEFSAAFSPRLIGLTGTQAQVDVAVKAFKAVAARGAETPGGYLMDHSRMAYLMDPAGKPIEALPVDKNPDAVAADLAISVK</sequence>
<proteinExistence type="inferred from homology"/>
<dbReference type="Pfam" id="PF02630">
    <property type="entry name" value="SCO1-SenC"/>
    <property type="match status" value="1"/>
</dbReference>
<dbReference type="RefSeq" id="WP_229822668.1">
    <property type="nucleotide sequence ID" value="NZ_BMZD01000014.1"/>
</dbReference>
<evidence type="ECO:0000256" key="2">
    <source>
        <dbReference type="ARBA" id="ARBA00023008"/>
    </source>
</evidence>
<dbReference type="Proteomes" id="UP000634139">
    <property type="component" value="Unassembled WGS sequence"/>
</dbReference>
<evidence type="ECO:0000259" key="6">
    <source>
        <dbReference type="PROSITE" id="PS51352"/>
    </source>
</evidence>
<dbReference type="EMBL" id="BMZD01000014">
    <property type="protein sequence ID" value="GHA08476.1"/>
    <property type="molecule type" value="Genomic_DNA"/>
</dbReference>
<feature type="disulfide bond" description="Redox-active" evidence="4">
    <location>
        <begin position="81"/>
        <end position="85"/>
    </location>
</feature>
<keyword evidence="8" id="KW-1185">Reference proteome</keyword>
<feature type="binding site" evidence="3">
    <location>
        <position position="81"/>
    </location>
    <ligand>
        <name>Cu cation</name>
        <dbReference type="ChEBI" id="CHEBI:23378"/>
    </ligand>
</feature>
<gene>
    <name evidence="7" type="ORF">GCM10011617_31240</name>
</gene>
<protein>
    <recommendedName>
        <fullName evidence="6">Thioredoxin domain-containing protein</fullName>
    </recommendedName>
</protein>
<dbReference type="FunFam" id="3.40.30.10:FF:000013">
    <property type="entry name" value="Blast:Protein SCO1 homolog, mitochondrial"/>
    <property type="match status" value="1"/>
</dbReference>
<evidence type="ECO:0000256" key="4">
    <source>
        <dbReference type="PIRSR" id="PIRSR603782-2"/>
    </source>
</evidence>
<dbReference type="PROSITE" id="PS51352">
    <property type="entry name" value="THIOREDOXIN_2"/>
    <property type="match status" value="1"/>
</dbReference>
<organism evidence="7 8">
    <name type="scientific">Novosphingobium arvoryzae</name>
    <dbReference type="NCBI Taxonomy" id="1256514"/>
    <lineage>
        <taxon>Bacteria</taxon>
        <taxon>Pseudomonadati</taxon>
        <taxon>Pseudomonadota</taxon>
        <taxon>Alphaproteobacteria</taxon>
        <taxon>Sphingomonadales</taxon>
        <taxon>Sphingomonadaceae</taxon>
        <taxon>Novosphingobium</taxon>
    </lineage>
</organism>
<feature type="domain" description="Thioredoxin" evidence="6">
    <location>
        <begin position="43"/>
        <end position="208"/>
    </location>
</feature>
<comment type="caution">
    <text evidence="7">The sequence shown here is derived from an EMBL/GenBank/DDBJ whole genome shotgun (WGS) entry which is preliminary data.</text>
</comment>
<evidence type="ECO:0000256" key="5">
    <source>
        <dbReference type="SAM" id="SignalP"/>
    </source>
</evidence>
<dbReference type="InterPro" id="IPR036249">
    <property type="entry name" value="Thioredoxin-like_sf"/>
</dbReference>
<dbReference type="PANTHER" id="PTHR12151:SF25">
    <property type="entry name" value="LINALOOL DEHYDRATASE_ISOMERASE DOMAIN-CONTAINING PROTEIN"/>
    <property type="match status" value="1"/>
</dbReference>
<feature type="binding site" evidence="3">
    <location>
        <position position="173"/>
    </location>
    <ligand>
        <name>Cu cation</name>
        <dbReference type="ChEBI" id="CHEBI:23378"/>
    </ligand>
</feature>
<dbReference type="GO" id="GO:0046872">
    <property type="term" value="F:metal ion binding"/>
    <property type="evidence" value="ECO:0007669"/>
    <property type="project" value="UniProtKB-KW"/>
</dbReference>
<feature type="chain" id="PRO_5037702834" description="Thioredoxin domain-containing protein" evidence="5">
    <location>
        <begin position="33"/>
        <end position="208"/>
    </location>
</feature>
<dbReference type="AlphaFoldDB" id="A0A918VM48"/>
<dbReference type="PROSITE" id="PS51257">
    <property type="entry name" value="PROKAR_LIPOPROTEIN"/>
    <property type="match status" value="1"/>
</dbReference>
<dbReference type="InterPro" id="IPR013766">
    <property type="entry name" value="Thioredoxin_domain"/>
</dbReference>
<keyword evidence="2 3" id="KW-0186">Copper</keyword>